<dbReference type="OrthoDB" id="2123952at2759"/>
<dbReference type="PANTHER" id="PTHR47256">
    <property type="entry name" value="ZN(II)2CYS6 TRANSCRIPTION FACTOR (EUROFUNG)-RELATED"/>
    <property type="match status" value="1"/>
</dbReference>
<gene>
    <name evidence="3" type="ORF">B0T11DRAFT_228994</name>
</gene>
<dbReference type="AlphaFoldDB" id="A0A8K0TDT4"/>
<accession>A0A8K0TDT4</accession>
<organism evidence="3 4">
    <name type="scientific">Plectosphaerella cucumerina</name>
    <dbReference type="NCBI Taxonomy" id="40658"/>
    <lineage>
        <taxon>Eukaryota</taxon>
        <taxon>Fungi</taxon>
        <taxon>Dikarya</taxon>
        <taxon>Ascomycota</taxon>
        <taxon>Pezizomycotina</taxon>
        <taxon>Sordariomycetes</taxon>
        <taxon>Hypocreomycetidae</taxon>
        <taxon>Glomerellales</taxon>
        <taxon>Plectosphaerellaceae</taxon>
        <taxon>Plectosphaerella</taxon>
    </lineage>
</organism>
<evidence type="ECO:0000259" key="2">
    <source>
        <dbReference type="PROSITE" id="PS50048"/>
    </source>
</evidence>
<dbReference type="InterPro" id="IPR036864">
    <property type="entry name" value="Zn2-C6_fun-type_DNA-bd_sf"/>
</dbReference>
<dbReference type="InterPro" id="IPR053187">
    <property type="entry name" value="Notoamide_regulator"/>
</dbReference>
<protein>
    <recommendedName>
        <fullName evidence="2">Zn(2)-C6 fungal-type domain-containing protein</fullName>
    </recommendedName>
</protein>
<dbReference type="Pfam" id="PF00172">
    <property type="entry name" value="Zn_clus"/>
    <property type="match status" value="1"/>
</dbReference>
<dbReference type="PANTHER" id="PTHR47256:SF1">
    <property type="entry name" value="ZN(II)2CYS6 TRANSCRIPTION FACTOR (EUROFUNG)"/>
    <property type="match status" value="1"/>
</dbReference>
<evidence type="ECO:0000313" key="3">
    <source>
        <dbReference type="EMBL" id="KAH7357698.1"/>
    </source>
</evidence>
<dbReference type="CDD" id="cd00067">
    <property type="entry name" value="GAL4"/>
    <property type="match status" value="1"/>
</dbReference>
<evidence type="ECO:0000256" key="1">
    <source>
        <dbReference type="ARBA" id="ARBA00023242"/>
    </source>
</evidence>
<sequence>MREMVRVACQICYRRKVKCDARRPTYSPCIKRNQTCEYDTEADIDRYTSLKRKYIRLKKNQDEILEFFDIIRFRPTRDALSILDRITSTHDLAGTLSFIKQGAAYT</sequence>
<keyword evidence="4" id="KW-1185">Reference proteome</keyword>
<dbReference type="GO" id="GO:0008270">
    <property type="term" value="F:zinc ion binding"/>
    <property type="evidence" value="ECO:0007669"/>
    <property type="project" value="InterPro"/>
</dbReference>
<dbReference type="PROSITE" id="PS50048">
    <property type="entry name" value="ZN2_CY6_FUNGAL_2"/>
    <property type="match status" value="1"/>
</dbReference>
<dbReference type="EMBL" id="JAGPXD010000004">
    <property type="protein sequence ID" value="KAH7357698.1"/>
    <property type="molecule type" value="Genomic_DNA"/>
</dbReference>
<dbReference type="InterPro" id="IPR001138">
    <property type="entry name" value="Zn2Cys6_DnaBD"/>
</dbReference>
<comment type="caution">
    <text evidence="3">The sequence shown here is derived from an EMBL/GenBank/DDBJ whole genome shotgun (WGS) entry which is preliminary data.</text>
</comment>
<dbReference type="Gene3D" id="4.10.240.10">
    <property type="entry name" value="Zn(2)-C6 fungal-type DNA-binding domain"/>
    <property type="match status" value="1"/>
</dbReference>
<dbReference type="Proteomes" id="UP000813385">
    <property type="component" value="Unassembled WGS sequence"/>
</dbReference>
<name>A0A8K0TDT4_9PEZI</name>
<proteinExistence type="predicted"/>
<keyword evidence="1" id="KW-0539">Nucleus</keyword>
<reference evidence="3" key="1">
    <citation type="journal article" date="2021" name="Nat. Commun.">
        <title>Genetic determinants of endophytism in the Arabidopsis root mycobiome.</title>
        <authorList>
            <person name="Mesny F."/>
            <person name="Miyauchi S."/>
            <person name="Thiergart T."/>
            <person name="Pickel B."/>
            <person name="Atanasova L."/>
            <person name="Karlsson M."/>
            <person name="Huettel B."/>
            <person name="Barry K.W."/>
            <person name="Haridas S."/>
            <person name="Chen C."/>
            <person name="Bauer D."/>
            <person name="Andreopoulos W."/>
            <person name="Pangilinan J."/>
            <person name="LaButti K."/>
            <person name="Riley R."/>
            <person name="Lipzen A."/>
            <person name="Clum A."/>
            <person name="Drula E."/>
            <person name="Henrissat B."/>
            <person name="Kohler A."/>
            <person name="Grigoriev I.V."/>
            <person name="Martin F.M."/>
            <person name="Hacquard S."/>
        </authorList>
    </citation>
    <scope>NUCLEOTIDE SEQUENCE</scope>
    <source>
        <strain evidence="3">MPI-CAGE-AT-0016</strain>
    </source>
</reference>
<dbReference type="SMART" id="SM00066">
    <property type="entry name" value="GAL4"/>
    <property type="match status" value="1"/>
</dbReference>
<dbReference type="GO" id="GO:0000981">
    <property type="term" value="F:DNA-binding transcription factor activity, RNA polymerase II-specific"/>
    <property type="evidence" value="ECO:0007669"/>
    <property type="project" value="InterPro"/>
</dbReference>
<dbReference type="SUPFAM" id="SSF57701">
    <property type="entry name" value="Zn2/Cys6 DNA-binding domain"/>
    <property type="match status" value="1"/>
</dbReference>
<feature type="domain" description="Zn(2)-C6 fungal-type" evidence="2">
    <location>
        <begin position="8"/>
        <end position="38"/>
    </location>
</feature>
<evidence type="ECO:0000313" key="4">
    <source>
        <dbReference type="Proteomes" id="UP000813385"/>
    </source>
</evidence>